<dbReference type="Proteomes" id="UP000239757">
    <property type="component" value="Unassembled WGS sequence"/>
</dbReference>
<organism evidence="6 7">
    <name type="scientific">Gossypium barbadense</name>
    <name type="common">Sea Island cotton</name>
    <name type="synonym">Hibiscus barbadensis</name>
    <dbReference type="NCBI Taxonomy" id="3634"/>
    <lineage>
        <taxon>Eukaryota</taxon>
        <taxon>Viridiplantae</taxon>
        <taxon>Streptophyta</taxon>
        <taxon>Embryophyta</taxon>
        <taxon>Tracheophyta</taxon>
        <taxon>Spermatophyta</taxon>
        <taxon>Magnoliopsida</taxon>
        <taxon>eudicotyledons</taxon>
        <taxon>Gunneridae</taxon>
        <taxon>Pentapetalae</taxon>
        <taxon>rosids</taxon>
        <taxon>malvids</taxon>
        <taxon>Malvales</taxon>
        <taxon>Malvaceae</taxon>
        <taxon>Malvoideae</taxon>
        <taxon>Gossypium</taxon>
    </lineage>
</organism>
<name>A0A2P5YTD0_GOSBA</name>
<dbReference type="SUPFAM" id="SSF51126">
    <property type="entry name" value="Pectin lyase-like"/>
    <property type="match status" value="2"/>
</dbReference>
<dbReference type="Gene3D" id="2.160.20.10">
    <property type="entry name" value="Single-stranded right-handed beta-helix, Pectin lyase-like"/>
    <property type="match status" value="3"/>
</dbReference>
<dbReference type="AlphaFoldDB" id="A0A2P5YTD0"/>
<evidence type="ECO:0000256" key="1">
    <source>
        <dbReference type="ARBA" id="ARBA00008834"/>
    </source>
</evidence>
<accession>A0A2P5YTD0</accession>
<protein>
    <recommendedName>
        <fullName evidence="8">Pectate lyase superfamily protein domain-containing protein</fullName>
    </recommendedName>
</protein>
<dbReference type="InterPro" id="IPR051801">
    <property type="entry name" value="GH28_Enzymes"/>
</dbReference>
<dbReference type="InterPro" id="IPR012334">
    <property type="entry name" value="Pectin_lyas_fold"/>
</dbReference>
<keyword evidence="3 4" id="KW-0326">Glycosidase</keyword>
<dbReference type="GO" id="GO:0004650">
    <property type="term" value="F:polygalacturonase activity"/>
    <property type="evidence" value="ECO:0007669"/>
    <property type="project" value="InterPro"/>
</dbReference>
<keyword evidence="2 4" id="KW-0378">Hydrolase</keyword>
<comment type="similarity">
    <text evidence="1 4">Belongs to the glycosyl hydrolase 28 family.</text>
</comment>
<evidence type="ECO:0000313" key="7">
    <source>
        <dbReference type="Proteomes" id="UP000239757"/>
    </source>
</evidence>
<evidence type="ECO:0000313" key="6">
    <source>
        <dbReference type="EMBL" id="PPS18846.1"/>
    </source>
</evidence>
<feature type="signal peptide" evidence="5">
    <location>
        <begin position="1"/>
        <end position="19"/>
    </location>
</feature>
<dbReference type="GO" id="GO:0005975">
    <property type="term" value="P:carbohydrate metabolic process"/>
    <property type="evidence" value="ECO:0007669"/>
    <property type="project" value="InterPro"/>
</dbReference>
<dbReference type="PANTHER" id="PTHR31339">
    <property type="entry name" value="PECTIN LYASE-RELATED"/>
    <property type="match status" value="1"/>
</dbReference>
<evidence type="ECO:0000256" key="5">
    <source>
        <dbReference type="SAM" id="SignalP"/>
    </source>
</evidence>
<gene>
    <name evidence="6" type="ORF">GOBAR_AA01721</name>
</gene>
<dbReference type="InterPro" id="IPR011050">
    <property type="entry name" value="Pectin_lyase_fold/virulence"/>
</dbReference>
<dbReference type="PANTHER" id="PTHR31339:SF15">
    <property type="entry name" value="PECTIN LYASE-LIKE SUPERFAMILY PROTEIN"/>
    <property type="match status" value="1"/>
</dbReference>
<proteinExistence type="inferred from homology"/>
<dbReference type="Pfam" id="PF00295">
    <property type="entry name" value="Glyco_hydro_28"/>
    <property type="match status" value="2"/>
</dbReference>
<evidence type="ECO:0000256" key="3">
    <source>
        <dbReference type="ARBA" id="ARBA00023295"/>
    </source>
</evidence>
<evidence type="ECO:0008006" key="8">
    <source>
        <dbReference type="Google" id="ProtNLM"/>
    </source>
</evidence>
<feature type="chain" id="PRO_5015157624" description="Pectate lyase superfamily protein domain-containing protein" evidence="5">
    <location>
        <begin position="20"/>
        <end position="554"/>
    </location>
</feature>
<dbReference type="OrthoDB" id="187139at2759"/>
<reference evidence="6 7" key="1">
    <citation type="submission" date="2015-01" db="EMBL/GenBank/DDBJ databases">
        <title>Genome of allotetraploid Gossypium barbadense reveals genomic plasticity and fiber elongation in cotton evolution.</title>
        <authorList>
            <person name="Chen X."/>
            <person name="Liu X."/>
            <person name="Zhao B."/>
            <person name="Zheng H."/>
            <person name="Hu Y."/>
            <person name="Lu G."/>
            <person name="Yang C."/>
            <person name="Chen J."/>
            <person name="Shan C."/>
            <person name="Zhang L."/>
            <person name="Zhou Y."/>
            <person name="Wang L."/>
            <person name="Guo W."/>
            <person name="Bai Y."/>
            <person name="Ruan J."/>
            <person name="Shangguan X."/>
            <person name="Mao Y."/>
            <person name="Jiang J."/>
            <person name="Zhu Y."/>
            <person name="Lei J."/>
            <person name="Kang H."/>
            <person name="Chen S."/>
            <person name="He X."/>
            <person name="Wang R."/>
            <person name="Wang Y."/>
            <person name="Chen J."/>
            <person name="Wang L."/>
            <person name="Yu S."/>
            <person name="Wang B."/>
            <person name="Wei J."/>
            <person name="Song S."/>
            <person name="Lu X."/>
            <person name="Gao Z."/>
            <person name="Gu W."/>
            <person name="Deng X."/>
            <person name="Ma D."/>
            <person name="Wang S."/>
            <person name="Liang W."/>
            <person name="Fang L."/>
            <person name="Cai C."/>
            <person name="Zhu X."/>
            <person name="Zhou B."/>
            <person name="Zhang Y."/>
            <person name="Chen Z."/>
            <person name="Xu S."/>
            <person name="Zhu R."/>
            <person name="Wang S."/>
            <person name="Zhang T."/>
            <person name="Zhao G."/>
        </authorList>
    </citation>
    <scope>NUCLEOTIDE SEQUENCE [LARGE SCALE GENOMIC DNA]</scope>
    <source>
        <strain evidence="7">cv. Xinhai21</strain>
        <tissue evidence="6">Leaf</tissue>
    </source>
</reference>
<sequence length="554" mass="61158">MAVALLLLWVLCNAIRVNGEESNGQCDHKLKFNPRPHSVSIQEFGAIGDGKTLNTIAFRNAIFYLKSFADKGGAQLYVPPGQWLTGSFNLTSHLTLFLEKDAIILGSQDPSHWGIVEPLPSYGRGIELPGRRYRSLVNGYMLRDVVITGKSWTNLDLNVALGDNGTIDGQGSVWWEWFTSHSLNYTRPHLVEFVSSEYVLVSNISLLNAPAYNIHPVYCSYGYVSDMSMFNHFCLSMYVEGSLRGDVLILMFEYVLNTDFQNVHIHNISVYAPPESPYTVGIVPDSSDNICIEDCNISMGHDAIAFKSGWDEYGIAYGRPTTIAHVRRVDLRSSTGSSLAFGSEMSGGISDILVEEVHLYDSLTGIEFRTTTGRGGYIKEIMISDVDLLNVNTSFAAIGDYGSHPDDKFDPDAFPFRTTIGRGGYIKEIMISDVDLLNVNTSFAAIGDYGSHPDDKFDPDAFPVLEKITLQNIIGTNITIAGNFKGIEESPFTFICLSNISLSINSTSLSPWQCSYVSGFSESVFPEPCPELMNSSTSSCGILMLELQFYNIIL</sequence>
<dbReference type="InterPro" id="IPR000743">
    <property type="entry name" value="Glyco_hydro_28"/>
</dbReference>
<keyword evidence="5" id="KW-0732">Signal</keyword>
<evidence type="ECO:0000256" key="4">
    <source>
        <dbReference type="RuleBase" id="RU361169"/>
    </source>
</evidence>
<dbReference type="EMBL" id="KZ662806">
    <property type="protein sequence ID" value="PPS18846.1"/>
    <property type="molecule type" value="Genomic_DNA"/>
</dbReference>
<evidence type="ECO:0000256" key="2">
    <source>
        <dbReference type="ARBA" id="ARBA00022801"/>
    </source>
</evidence>